<organism evidence="1 2">
    <name type="scientific">Takifugu flavidus</name>
    <name type="common">sansaifugu</name>
    <dbReference type="NCBI Taxonomy" id="433684"/>
    <lineage>
        <taxon>Eukaryota</taxon>
        <taxon>Metazoa</taxon>
        <taxon>Chordata</taxon>
        <taxon>Craniata</taxon>
        <taxon>Vertebrata</taxon>
        <taxon>Euteleostomi</taxon>
        <taxon>Actinopterygii</taxon>
        <taxon>Neopterygii</taxon>
        <taxon>Teleostei</taxon>
        <taxon>Neoteleostei</taxon>
        <taxon>Acanthomorphata</taxon>
        <taxon>Eupercaria</taxon>
        <taxon>Tetraodontiformes</taxon>
        <taxon>Tetradontoidea</taxon>
        <taxon>Tetraodontidae</taxon>
        <taxon>Takifugu</taxon>
    </lineage>
</organism>
<keyword evidence="1" id="KW-0808">Transferase</keyword>
<reference evidence="1 2" key="1">
    <citation type="submission" date="2019-04" db="EMBL/GenBank/DDBJ databases">
        <title>Chromosome genome assembly for Takifugu flavidus.</title>
        <authorList>
            <person name="Xiao S."/>
        </authorList>
    </citation>
    <scope>NUCLEOTIDE SEQUENCE [LARGE SCALE GENOMIC DNA]</scope>
    <source>
        <strain evidence="1">HTHZ2018</strain>
        <tissue evidence="1">Muscle</tissue>
    </source>
</reference>
<comment type="caution">
    <text evidence="1">The sequence shown here is derived from an EMBL/GenBank/DDBJ whole genome shotgun (WGS) entry which is preliminary data.</text>
</comment>
<keyword evidence="2" id="KW-1185">Reference proteome</keyword>
<dbReference type="EMBL" id="RHFK02000003">
    <property type="protein sequence ID" value="TWW78759.1"/>
    <property type="molecule type" value="Genomic_DNA"/>
</dbReference>
<accession>A0A5C6PIR6</accession>
<dbReference type="InterPro" id="IPR045330">
    <property type="entry name" value="TRM3/TARBP1"/>
</dbReference>
<protein>
    <submittedName>
        <fullName evidence="1">Putative methyltransferase TARBP1</fullName>
    </submittedName>
</protein>
<evidence type="ECO:0000313" key="2">
    <source>
        <dbReference type="Proteomes" id="UP000324091"/>
    </source>
</evidence>
<sequence>MHRECVSEDEGVASELMELSQSKRGVSAVMLHHCCQLYGFILGSSRTFEHMWSSSAGYGSEIGISQSKVHYYSNSLQHQVWQTLLLLLPKLREEFVDTVADRVFEAGFCSNQASVKYLIEWMMVLILVCYPHHMDNFWTCFSKVREIFRVSSELKPPLMEVKLVQLSDFLQEGMRRIVGVEQTANSQRKNTWSFPVPSEC</sequence>
<dbReference type="PANTHER" id="PTHR12029">
    <property type="entry name" value="RNA METHYLTRANSFERASE"/>
    <property type="match status" value="1"/>
</dbReference>
<dbReference type="GO" id="GO:0030488">
    <property type="term" value="P:tRNA methylation"/>
    <property type="evidence" value="ECO:0007669"/>
    <property type="project" value="TreeGrafter"/>
</dbReference>
<dbReference type="AlphaFoldDB" id="A0A5C6PIR6"/>
<name>A0A5C6PIR6_9TELE</name>
<dbReference type="PANTHER" id="PTHR12029:SF11">
    <property type="entry name" value="METHYLTRANSFERASE TARBP1-RELATED"/>
    <property type="match status" value="1"/>
</dbReference>
<evidence type="ECO:0000313" key="1">
    <source>
        <dbReference type="EMBL" id="TWW78759.1"/>
    </source>
</evidence>
<keyword evidence="1" id="KW-0489">Methyltransferase</keyword>
<proteinExistence type="predicted"/>
<dbReference type="GO" id="GO:0016423">
    <property type="term" value="F:tRNA (guanine) methyltransferase activity"/>
    <property type="evidence" value="ECO:0007669"/>
    <property type="project" value="TreeGrafter"/>
</dbReference>
<dbReference type="Proteomes" id="UP000324091">
    <property type="component" value="Chromosome 11"/>
</dbReference>
<gene>
    <name evidence="1" type="ORF">D4764_11G0008800</name>
</gene>